<accession>A0A3P6AA82</accession>
<evidence type="ECO:0008006" key="3">
    <source>
        <dbReference type="Google" id="ProtNLM"/>
    </source>
</evidence>
<dbReference type="Gene3D" id="3.40.50.1820">
    <property type="entry name" value="alpha/beta hydrolase"/>
    <property type="match status" value="1"/>
</dbReference>
<sequence>MAASAAFSVSSPPFVPSSCKIRRPFLLLGSKSFKPVSVRASVGNPSISIDDKASVQTKTSKWQWKFKGNSIGIHYEEHEGEKSESAKNILMIPTISDVSTVEEWRSVARNIVQRDGEVNWRATIVDWPGLGYSDKLKMDYDTDVMERFVVDFMNSPESPMSQAGNDDIVIIGGGHAATLAVRATQRGLLKPSAIAAVAPTWAGPLPIVFGRDSSMVTRYGLLRGTLRSPGVGWMMYNMLVSNEKSIESQYKSHVYADQSNVTEAIIQSRYELTKQKGSRYVPAAFLTGLLDPVSSRDEFLQLFADLEGKLPVMVMSTKGAPKRSKAEMEALRGAKGVSTFVEVEGALLPQEEYPSLVAQELYNFLQETYASSK</sequence>
<evidence type="ECO:0000313" key="2">
    <source>
        <dbReference type="EMBL" id="VDC88767.1"/>
    </source>
</evidence>
<reference evidence="2" key="1">
    <citation type="submission" date="2018-11" db="EMBL/GenBank/DDBJ databases">
        <authorList>
            <consortium name="Genoscope - CEA"/>
            <person name="William W."/>
        </authorList>
    </citation>
    <scope>NUCLEOTIDE SEQUENCE</scope>
</reference>
<protein>
    <recommendedName>
        <fullName evidence="3">AB hydrolase-1 domain-containing protein</fullName>
    </recommendedName>
</protein>
<evidence type="ECO:0000313" key="1">
    <source>
        <dbReference type="EMBL" id="CAG7893547.1"/>
    </source>
</evidence>
<dbReference type="SUPFAM" id="SSF53474">
    <property type="entry name" value="alpha/beta-Hydrolases"/>
    <property type="match status" value="1"/>
</dbReference>
<organism evidence="2">
    <name type="scientific">Brassica campestris</name>
    <name type="common">Field mustard</name>
    <dbReference type="NCBI Taxonomy" id="3711"/>
    <lineage>
        <taxon>Eukaryota</taxon>
        <taxon>Viridiplantae</taxon>
        <taxon>Streptophyta</taxon>
        <taxon>Embryophyta</taxon>
        <taxon>Tracheophyta</taxon>
        <taxon>Spermatophyta</taxon>
        <taxon>Magnoliopsida</taxon>
        <taxon>eudicotyledons</taxon>
        <taxon>Gunneridae</taxon>
        <taxon>Pentapetalae</taxon>
        <taxon>rosids</taxon>
        <taxon>malvids</taxon>
        <taxon>Brassicales</taxon>
        <taxon>Brassicaceae</taxon>
        <taxon>Brassiceae</taxon>
        <taxon>Brassica</taxon>
    </lineage>
</organism>
<dbReference type="AlphaFoldDB" id="A0A3P6AA82"/>
<dbReference type="InterPro" id="IPR029058">
    <property type="entry name" value="AB_hydrolase_fold"/>
</dbReference>
<dbReference type="PANTHER" id="PTHR47914">
    <property type="entry name" value="ALPHA/BETA-HYDROLASES SUPERFAMILY PROTEIN"/>
    <property type="match status" value="1"/>
</dbReference>
<dbReference type="Proteomes" id="UP000694005">
    <property type="component" value="Chromosome A02"/>
</dbReference>
<dbReference type="PANTHER" id="PTHR47914:SF1">
    <property type="entry name" value="ALPHA_BETA-HYDROLASES SUPERFAMILY PROTEIN"/>
    <property type="match status" value="1"/>
</dbReference>
<proteinExistence type="predicted"/>
<dbReference type="EMBL" id="LS974618">
    <property type="protein sequence ID" value="CAG7893547.1"/>
    <property type="molecule type" value="Genomic_DNA"/>
</dbReference>
<dbReference type="Gramene" id="A02p24990.2_BraZ1">
    <property type="protein sequence ID" value="A02p24990.2_BraZ1.CDS"/>
    <property type="gene ID" value="A02g24990.2_BraZ1"/>
</dbReference>
<gene>
    <name evidence="2" type="ORF">BRAA02T06985Z</name>
    <name evidence="1" type="ORF">BRAPAZ1V2_A02P24990.2</name>
</gene>
<name>A0A3P6AA82_BRACM</name>
<dbReference type="FunFam" id="3.40.50.1820:FF:000120">
    <property type="entry name" value="Alpha/beta-Hydrolases superfamily protein"/>
    <property type="match status" value="1"/>
</dbReference>
<dbReference type="EMBL" id="LR031573">
    <property type="protein sequence ID" value="VDC88767.1"/>
    <property type="molecule type" value="Genomic_DNA"/>
</dbReference>